<evidence type="ECO:0000256" key="1">
    <source>
        <dbReference type="ARBA" id="ARBA00001946"/>
    </source>
</evidence>
<proteinExistence type="predicted"/>
<dbReference type="GO" id="GO:0046872">
    <property type="term" value="F:metal ion binding"/>
    <property type="evidence" value="ECO:0007669"/>
    <property type="project" value="UniProtKB-KW"/>
</dbReference>
<dbReference type="PANTHER" id="PTHR31609">
    <property type="entry name" value="YDJC DEACETYLASE FAMILY MEMBER"/>
    <property type="match status" value="1"/>
</dbReference>
<reference evidence="6 7" key="1">
    <citation type="submission" date="2017-09" db="EMBL/GenBank/DDBJ databases">
        <title>Large-scale bioinformatics analysis of Bacillus genomes uncovers conserved roles of natural products in bacterial physiology.</title>
        <authorList>
            <consortium name="Agbiome Team Llc"/>
            <person name="Bleich R.M."/>
            <person name="Grubbs K.J."/>
            <person name="Santa Maria K.C."/>
            <person name="Allen S.E."/>
            <person name="Farag S."/>
            <person name="Shank E.A."/>
            <person name="Bowers A."/>
        </authorList>
    </citation>
    <scope>NUCLEOTIDE SEQUENCE [LARGE SCALE GENOMIC DNA]</scope>
    <source>
        <strain evidence="6 7">AFS049141</strain>
    </source>
</reference>
<sequence length="124" mass="14188">MGCFYKEAFEVGSISSATLMANTPGFEDAVEHIYRHSKLGIGMHFNLTYGSPINPPECVPSLVNAHGEFAYQLNEKWEEQDILLELMSQRECLIKAGLNPTHIDSHQHIQMYPNVYKQMTWSRK</sequence>
<dbReference type="GO" id="GO:0005975">
    <property type="term" value="P:carbohydrate metabolic process"/>
    <property type="evidence" value="ECO:0007669"/>
    <property type="project" value="InterPro"/>
</dbReference>
<dbReference type="GO" id="GO:0019213">
    <property type="term" value="F:deacetylase activity"/>
    <property type="evidence" value="ECO:0007669"/>
    <property type="project" value="TreeGrafter"/>
</dbReference>
<dbReference type="Gene3D" id="3.20.20.370">
    <property type="entry name" value="Glycoside hydrolase/deacetylase"/>
    <property type="match status" value="1"/>
</dbReference>
<evidence type="ECO:0000256" key="2">
    <source>
        <dbReference type="ARBA" id="ARBA00022723"/>
    </source>
</evidence>
<dbReference type="GO" id="GO:0016787">
    <property type="term" value="F:hydrolase activity"/>
    <property type="evidence" value="ECO:0007669"/>
    <property type="project" value="UniProtKB-KW"/>
</dbReference>
<keyword evidence="5" id="KW-0119">Carbohydrate metabolism</keyword>
<organism evidence="6 7">
    <name type="scientific">Bacillus cereus</name>
    <dbReference type="NCBI Taxonomy" id="1396"/>
    <lineage>
        <taxon>Bacteria</taxon>
        <taxon>Bacillati</taxon>
        <taxon>Bacillota</taxon>
        <taxon>Bacilli</taxon>
        <taxon>Bacillales</taxon>
        <taxon>Bacillaceae</taxon>
        <taxon>Bacillus</taxon>
        <taxon>Bacillus cereus group</taxon>
    </lineage>
</organism>
<dbReference type="PANTHER" id="PTHR31609:SF1">
    <property type="entry name" value="CARBOHYDRATE DEACETYLASE"/>
    <property type="match status" value="1"/>
</dbReference>
<dbReference type="EMBL" id="NUIQ01000195">
    <property type="protein sequence ID" value="PGO69345.1"/>
    <property type="molecule type" value="Genomic_DNA"/>
</dbReference>
<dbReference type="Pfam" id="PF04794">
    <property type="entry name" value="YdjC"/>
    <property type="match status" value="1"/>
</dbReference>
<evidence type="ECO:0000256" key="3">
    <source>
        <dbReference type="ARBA" id="ARBA00022801"/>
    </source>
</evidence>
<comment type="cofactor">
    <cofactor evidence="1">
        <name>Mg(2+)</name>
        <dbReference type="ChEBI" id="CHEBI:18420"/>
    </cofactor>
</comment>
<dbReference type="Proteomes" id="UP000223834">
    <property type="component" value="Unassembled WGS sequence"/>
</dbReference>
<keyword evidence="4" id="KW-0460">Magnesium</keyword>
<dbReference type="SUPFAM" id="SSF88713">
    <property type="entry name" value="Glycoside hydrolase/deacetylase"/>
    <property type="match status" value="1"/>
</dbReference>
<name>A0A9X7C8F5_BACCE</name>
<dbReference type="InterPro" id="IPR011330">
    <property type="entry name" value="Glyco_hydro/deAcase_b/a-brl"/>
</dbReference>
<dbReference type="RefSeq" id="WP_142343391.1">
    <property type="nucleotide sequence ID" value="NZ_NUIQ01000195.1"/>
</dbReference>
<evidence type="ECO:0000313" key="6">
    <source>
        <dbReference type="EMBL" id="PGO69345.1"/>
    </source>
</evidence>
<keyword evidence="2" id="KW-0479">Metal-binding</keyword>
<evidence type="ECO:0000256" key="5">
    <source>
        <dbReference type="ARBA" id="ARBA00023277"/>
    </source>
</evidence>
<comment type="caution">
    <text evidence="6">The sequence shown here is derived from an EMBL/GenBank/DDBJ whole genome shotgun (WGS) entry which is preliminary data.</text>
</comment>
<gene>
    <name evidence="6" type="ORF">CN980_21655</name>
</gene>
<evidence type="ECO:0000313" key="7">
    <source>
        <dbReference type="Proteomes" id="UP000223834"/>
    </source>
</evidence>
<keyword evidence="3" id="KW-0378">Hydrolase</keyword>
<dbReference type="InterPro" id="IPR006879">
    <property type="entry name" value="YdjC-like"/>
</dbReference>
<evidence type="ECO:0008006" key="8">
    <source>
        <dbReference type="Google" id="ProtNLM"/>
    </source>
</evidence>
<protein>
    <recommendedName>
        <fullName evidence="8">ChbG/HpnK family deacetylase</fullName>
    </recommendedName>
</protein>
<accession>A0A9X7C8F5</accession>
<dbReference type="AlphaFoldDB" id="A0A9X7C8F5"/>
<feature type="non-terminal residue" evidence="6">
    <location>
        <position position="124"/>
    </location>
</feature>
<evidence type="ECO:0000256" key="4">
    <source>
        <dbReference type="ARBA" id="ARBA00022842"/>
    </source>
</evidence>